<gene>
    <name evidence="2" type="ORF">ILEXP_LOCUS40195</name>
</gene>
<evidence type="ECO:0000313" key="3">
    <source>
        <dbReference type="Proteomes" id="UP001642360"/>
    </source>
</evidence>
<dbReference type="AlphaFoldDB" id="A0ABC8TRL5"/>
<dbReference type="Proteomes" id="UP001642360">
    <property type="component" value="Unassembled WGS sequence"/>
</dbReference>
<proteinExistence type="predicted"/>
<keyword evidence="3" id="KW-1185">Reference proteome</keyword>
<sequence>MKRRSKSSRAQSLEKSVDGLESSPEPLTANESVERMSSLTVAAAYGARPMPLLLKIHEQHPPPKQTNDQLQRSTPAAITSDPVQSPVSDHRFQQAVQSTPAAPTQEVAAVCAQATLRRLLRFTRFQFD</sequence>
<feature type="region of interest" description="Disordered" evidence="1">
    <location>
        <begin position="1"/>
        <end position="33"/>
    </location>
</feature>
<protein>
    <submittedName>
        <fullName evidence="2">Uncharacterized protein</fullName>
    </submittedName>
</protein>
<dbReference type="EMBL" id="CAUOFW020005551">
    <property type="protein sequence ID" value="CAK9170697.1"/>
    <property type="molecule type" value="Genomic_DNA"/>
</dbReference>
<organism evidence="2 3">
    <name type="scientific">Ilex paraguariensis</name>
    <name type="common">yerba mate</name>
    <dbReference type="NCBI Taxonomy" id="185542"/>
    <lineage>
        <taxon>Eukaryota</taxon>
        <taxon>Viridiplantae</taxon>
        <taxon>Streptophyta</taxon>
        <taxon>Embryophyta</taxon>
        <taxon>Tracheophyta</taxon>
        <taxon>Spermatophyta</taxon>
        <taxon>Magnoliopsida</taxon>
        <taxon>eudicotyledons</taxon>
        <taxon>Gunneridae</taxon>
        <taxon>Pentapetalae</taxon>
        <taxon>asterids</taxon>
        <taxon>campanulids</taxon>
        <taxon>Aquifoliales</taxon>
        <taxon>Aquifoliaceae</taxon>
        <taxon>Ilex</taxon>
    </lineage>
</organism>
<accession>A0ABC8TRL5</accession>
<evidence type="ECO:0000256" key="1">
    <source>
        <dbReference type="SAM" id="MobiDB-lite"/>
    </source>
</evidence>
<feature type="region of interest" description="Disordered" evidence="1">
    <location>
        <begin position="58"/>
        <end position="103"/>
    </location>
</feature>
<evidence type="ECO:0000313" key="2">
    <source>
        <dbReference type="EMBL" id="CAK9170697.1"/>
    </source>
</evidence>
<comment type="caution">
    <text evidence="2">The sequence shown here is derived from an EMBL/GenBank/DDBJ whole genome shotgun (WGS) entry which is preliminary data.</text>
</comment>
<feature type="compositionally biased region" description="Polar residues" evidence="1">
    <location>
        <begin position="65"/>
        <end position="87"/>
    </location>
</feature>
<name>A0ABC8TRL5_9AQUA</name>
<reference evidence="2 3" key="1">
    <citation type="submission" date="2024-02" db="EMBL/GenBank/DDBJ databases">
        <authorList>
            <person name="Vignale AGUSTIN F."/>
            <person name="Sosa J E."/>
            <person name="Modenutti C."/>
        </authorList>
    </citation>
    <scope>NUCLEOTIDE SEQUENCE [LARGE SCALE GENOMIC DNA]</scope>
</reference>